<dbReference type="EMBL" id="QQAX01000011">
    <property type="protein sequence ID" value="RDI43403.1"/>
    <property type="molecule type" value="Genomic_DNA"/>
</dbReference>
<dbReference type="InterPro" id="IPR018087">
    <property type="entry name" value="Glyco_hydro_5_CS"/>
</dbReference>
<evidence type="ECO:0000313" key="5">
    <source>
        <dbReference type="EMBL" id="RDI43403.1"/>
    </source>
</evidence>
<sequence>MKAFFSLGAVLFFLSPVSFANIPQHITPQSTSCIGAQFSSTGDNYWKNIILKLSNHCGKAVDFQNATVTFQATKALNTSFWGTFSPLPYPDNDLRITSQALPEGNFLATLNLHFPTYPGANTNLPADHSIYIKYGAATDNHIEGTTQVYLGSPVETGNIELTSRSSKPANVSQDYALVHITMNGQKISDINLPWLSSKVVSGLVPGSYAISADNVTDTGGNTYQSMVNPSTVHLSANQTASVIINYALLQPTGKITIKLQALPAELAGYTAKPTIQLTESGTGSATPVTVDWNMSLTVSQLKKGSTYSFSTPVINYNGFQCQPAFHPATLVANDPAPVAELTYSCSRVVQASVTVNVNGAPATLPSLNVTFTPNNNANPVTQTVTLNNGSGTSTVMLTAGLIYQVSSDPVPDYSIHFNPQPLTATDNQIETISLSQQAGTPVSINGRLKVCGTKLCNEHNVPIQLKGMSTHGLQWYGWNKCVTPASLDALTNDFKASVVRASLYVQEGGYETDPVGFTNQVNQIIEEATQRGVYVIVDWHILSPGDPNYNLTRAQKFFTDIATAHKGKKNLIYEIANEPNGVSWSTIKSYADKLIPVIRSIDPDTVILVGTAGWSSLGISDGRSSQDIINQPVTFPNIMYTFHFYAASHREVYLNELDKASNVLPIFVTEFGTQTYSGDGTNDFVMSDKYIQLMSQKKISWTNWNYSDDFRSGAIWKTGTCSGGPWTDTNLKPAGIWIKDKIKN</sequence>
<keyword evidence="2" id="KW-0326">Glycosidase</keyword>
<evidence type="ECO:0000259" key="4">
    <source>
        <dbReference type="Pfam" id="PF00150"/>
    </source>
</evidence>
<accession>A0A370GNA7</accession>
<dbReference type="PANTHER" id="PTHR34142">
    <property type="entry name" value="ENDO-BETA-1,4-GLUCANASE A"/>
    <property type="match status" value="1"/>
</dbReference>
<evidence type="ECO:0000313" key="6">
    <source>
        <dbReference type="Proteomes" id="UP000254720"/>
    </source>
</evidence>
<keyword evidence="3" id="KW-0732">Signal</keyword>
<organism evidence="5 6">
    <name type="scientific">Aquicella lusitana</name>
    <dbReference type="NCBI Taxonomy" id="254246"/>
    <lineage>
        <taxon>Bacteria</taxon>
        <taxon>Pseudomonadati</taxon>
        <taxon>Pseudomonadota</taxon>
        <taxon>Gammaproteobacteria</taxon>
        <taxon>Legionellales</taxon>
        <taxon>Coxiellaceae</taxon>
        <taxon>Aquicella</taxon>
    </lineage>
</organism>
<proteinExistence type="predicted"/>
<dbReference type="Pfam" id="PF00150">
    <property type="entry name" value="Cellulase"/>
    <property type="match status" value="1"/>
</dbReference>
<evidence type="ECO:0000256" key="2">
    <source>
        <dbReference type="ARBA" id="ARBA00023295"/>
    </source>
</evidence>
<evidence type="ECO:0000256" key="1">
    <source>
        <dbReference type="ARBA" id="ARBA00022801"/>
    </source>
</evidence>
<protein>
    <submittedName>
        <fullName evidence="5">Endoglucanase</fullName>
    </submittedName>
</protein>
<dbReference type="InterPro" id="IPR001547">
    <property type="entry name" value="Glyco_hydro_5"/>
</dbReference>
<dbReference type="GO" id="GO:0004553">
    <property type="term" value="F:hydrolase activity, hydrolyzing O-glycosyl compounds"/>
    <property type="evidence" value="ECO:0007669"/>
    <property type="project" value="InterPro"/>
</dbReference>
<gene>
    <name evidence="5" type="ORF">C8D86_11159</name>
</gene>
<dbReference type="PANTHER" id="PTHR34142:SF1">
    <property type="entry name" value="GLYCOSIDE HYDROLASE FAMILY 5 DOMAIN-CONTAINING PROTEIN"/>
    <property type="match status" value="1"/>
</dbReference>
<dbReference type="SUPFAM" id="SSF51445">
    <property type="entry name" value="(Trans)glycosidases"/>
    <property type="match status" value="1"/>
</dbReference>
<evidence type="ECO:0000256" key="3">
    <source>
        <dbReference type="SAM" id="SignalP"/>
    </source>
</evidence>
<keyword evidence="6" id="KW-1185">Reference proteome</keyword>
<feature type="chain" id="PRO_5016629910" evidence="3">
    <location>
        <begin position="21"/>
        <end position="744"/>
    </location>
</feature>
<keyword evidence="1" id="KW-0378">Hydrolase</keyword>
<dbReference type="InterPro" id="IPR017853">
    <property type="entry name" value="GH"/>
</dbReference>
<dbReference type="Proteomes" id="UP000254720">
    <property type="component" value="Unassembled WGS sequence"/>
</dbReference>
<dbReference type="AlphaFoldDB" id="A0A370GNA7"/>
<dbReference type="GO" id="GO:0000272">
    <property type="term" value="P:polysaccharide catabolic process"/>
    <property type="evidence" value="ECO:0007669"/>
    <property type="project" value="InterPro"/>
</dbReference>
<comment type="caution">
    <text evidence="5">The sequence shown here is derived from an EMBL/GenBank/DDBJ whole genome shotgun (WGS) entry which is preliminary data.</text>
</comment>
<reference evidence="5 6" key="1">
    <citation type="submission" date="2018-07" db="EMBL/GenBank/DDBJ databases">
        <title>Genomic Encyclopedia of Type Strains, Phase IV (KMG-IV): sequencing the most valuable type-strain genomes for metagenomic binning, comparative biology and taxonomic classification.</title>
        <authorList>
            <person name="Goeker M."/>
        </authorList>
    </citation>
    <scope>NUCLEOTIDE SEQUENCE [LARGE SCALE GENOMIC DNA]</scope>
    <source>
        <strain evidence="5 6">DSM 16500</strain>
    </source>
</reference>
<dbReference type="RefSeq" id="WP_197737839.1">
    <property type="nucleotide sequence ID" value="NZ_LR699114.1"/>
</dbReference>
<dbReference type="Gene3D" id="3.20.20.80">
    <property type="entry name" value="Glycosidases"/>
    <property type="match status" value="1"/>
</dbReference>
<feature type="signal peptide" evidence="3">
    <location>
        <begin position="1"/>
        <end position="20"/>
    </location>
</feature>
<dbReference type="PROSITE" id="PS00659">
    <property type="entry name" value="GLYCOSYL_HYDROL_F5"/>
    <property type="match status" value="1"/>
</dbReference>
<name>A0A370GNA7_9COXI</name>
<feature type="domain" description="Glycoside hydrolase family 5" evidence="4">
    <location>
        <begin position="456"/>
        <end position="708"/>
    </location>
</feature>